<accession>A0A840SSW4</accession>
<comment type="caution">
    <text evidence="2">The sequence shown here is derived from an EMBL/GenBank/DDBJ whole genome shotgun (WGS) entry which is preliminary data.</text>
</comment>
<dbReference type="AlphaFoldDB" id="A0A840SSW4"/>
<keyword evidence="1" id="KW-0472">Membrane</keyword>
<sequence length="81" mass="8669">MADQPSLRPGWRLLAAVYPFAAGAAAVNLFFLSLILSWVGVPVLTPNWSVVGGLVIGVPAAWAFARHLRRLMAKADETPKA</sequence>
<evidence type="ECO:0000313" key="2">
    <source>
        <dbReference type="EMBL" id="MBB5224264.1"/>
    </source>
</evidence>
<protein>
    <recommendedName>
        <fullName evidence="4">NnrT protein</fullName>
    </recommendedName>
</protein>
<feature type="transmembrane region" description="Helical" evidence="1">
    <location>
        <begin position="12"/>
        <end position="36"/>
    </location>
</feature>
<dbReference type="Proteomes" id="UP000549457">
    <property type="component" value="Unassembled WGS sequence"/>
</dbReference>
<organism evidence="2 3">
    <name type="scientific">Amaricoccus macauensis</name>
    <dbReference type="NCBI Taxonomy" id="57001"/>
    <lineage>
        <taxon>Bacteria</taxon>
        <taxon>Pseudomonadati</taxon>
        <taxon>Pseudomonadota</taxon>
        <taxon>Alphaproteobacteria</taxon>
        <taxon>Rhodobacterales</taxon>
        <taxon>Paracoccaceae</taxon>
        <taxon>Amaricoccus</taxon>
    </lineage>
</organism>
<feature type="transmembrane region" description="Helical" evidence="1">
    <location>
        <begin position="48"/>
        <end position="65"/>
    </location>
</feature>
<gene>
    <name evidence="2" type="ORF">HNP73_004233</name>
</gene>
<keyword evidence="3" id="KW-1185">Reference proteome</keyword>
<evidence type="ECO:0000256" key="1">
    <source>
        <dbReference type="SAM" id="Phobius"/>
    </source>
</evidence>
<name>A0A840SSW4_9RHOB</name>
<evidence type="ECO:0008006" key="4">
    <source>
        <dbReference type="Google" id="ProtNLM"/>
    </source>
</evidence>
<reference evidence="2 3" key="1">
    <citation type="submission" date="2020-08" db="EMBL/GenBank/DDBJ databases">
        <title>Genomic Encyclopedia of Type Strains, Phase IV (KMG-IV): sequencing the most valuable type-strain genomes for metagenomic binning, comparative biology and taxonomic classification.</title>
        <authorList>
            <person name="Goeker M."/>
        </authorList>
    </citation>
    <scope>NUCLEOTIDE SEQUENCE [LARGE SCALE GENOMIC DNA]</scope>
    <source>
        <strain evidence="2 3">DSM 101730</strain>
    </source>
</reference>
<dbReference type="EMBL" id="JACHFM010000006">
    <property type="protein sequence ID" value="MBB5224264.1"/>
    <property type="molecule type" value="Genomic_DNA"/>
</dbReference>
<proteinExistence type="predicted"/>
<keyword evidence="1" id="KW-0812">Transmembrane</keyword>
<evidence type="ECO:0000313" key="3">
    <source>
        <dbReference type="Proteomes" id="UP000549457"/>
    </source>
</evidence>
<dbReference type="RefSeq" id="WP_184154769.1">
    <property type="nucleotide sequence ID" value="NZ_JACHFM010000006.1"/>
</dbReference>
<keyword evidence="1" id="KW-1133">Transmembrane helix</keyword>